<organism evidence="2 3">
    <name type="scientific">Clostridium grantii DSM 8605</name>
    <dbReference type="NCBI Taxonomy" id="1121316"/>
    <lineage>
        <taxon>Bacteria</taxon>
        <taxon>Bacillati</taxon>
        <taxon>Bacillota</taxon>
        <taxon>Clostridia</taxon>
        <taxon>Eubacteriales</taxon>
        <taxon>Clostridiaceae</taxon>
        <taxon>Clostridium</taxon>
    </lineage>
</organism>
<dbReference type="InterPro" id="IPR009057">
    <property type="entry name" value="Homeodomain-like_sf"/>
</dbReference>
<dbReference type="Pfam" id="PF13556">
    <property type="entry name" value="HTH_30"/>
    <property type="match status" value="1"/>
</dbReference>
<reference evidence="2 3" key="1">
    <citation type="submission" date="2016-11" db="EMBL/GenBank/DDBJ databases">
        <authorList>
            <person name="Jaros S."/>
            <person name="Januszkiewicz K."/>
            <person name="Wedrychowicz H."/>
        </authorList>
    </citation>
    <scope>NUCLEOTIDE SEQUENCE [LARGE SCALE GENOMIC DNA]</scope>
    <source>
        <strain evidence="2 3">DSM 8605</strain>
    </source>
</reference>
<dbReference type="AlphaFoldDB" id="A0A1M5X8N0"/>
<dbReference type="Proteomes" id="UP000184447">
    <property type="component" value="Unassembled WGS sequence"/>
</dbReference>
<feature type="domain" description="PucR C-terminal helix-turn-helix" evidence="1">
    <location>
        <begin position="251"/>
        <end position="305"/>
    </location>
</feature>
<name>A0A1M5X8N0_9CLOT</name>
<dbReference type="InterPro" id="IPR042070">
    <property type="entry name" value="PucR_C-HTH_sf"/>
</dbReference>
<proteinExistence type="predicted"/>
<dbReference type="InterPro" id="IPR051448">
    <property type="entry name" value="CdaR-like_regulators"/>
</dbReference>
<dbReference type="STRING" id="1121316.SAMN02745207_03446"/>
<gene>
    <name evidence="2" type="ORF">SAMN02745207_03446</name>
</gene>
<dbReference type="OrthoDB" id="9792148at2"/>
<protein>
    <submittedName>
        <fullName evidence="2">PucR C-terminal helix-turn-helix domain-containing protein</fullName>
    </submittedName>
</protein>
<sequence length="313" mass="36576">MNDFRNYLQEISYSSKVPFNIVNTSGTVLYNCGLDFDKSESIDFPVIIDNSRVIVTINKKNESCINLLRYILEREYEQIGLKRENLLKDIIEGKEVAMDKIHSNFPQLNEGYILFYISVEGSRYEAVNIINQLYDNNVFVSLYGDSIIIVGTFQDVEDHAISIKDSIVSDLYCNCYVSYGEPFYDIDSIKKAYEAAKESKVLLKKFGMKEEILNYDNILFEKMVFNLNSNLKEALFATFRENFDKFDNEIIQTINKFFDCDLNISNTAKKLYIHRNTLIYRLDKIKKETGFDIRNFKEATIFITAFLIWKEMS</sequence>
<dbReference type="PANTHER" id="PTHR33744:SF15">
    <property type="entry name" value="CARBOHYDRATE DIACID REGULATOR"/>
    <property type="match status" value="1"/>
</dbReference>
<dbReference type="PANTHER" id="PTHR33744">
    <property type="entry name" value="CARBOHYDRATE DIACID REGULATOR"/>
    <property type="match status" value="1"/>
</dbReference>
<evidence type="ECO:0000313" key="2">
    <source>
        <dbReference type="EMBL" id="SHH96126.1"/>
    </source>
</evidence>
<evidence type="ECO:0000313" key="3">
    <source>
        <dbReference type="Proteomes" id="UP000184447"/>
    </source>
</evidence>
<dbReference type="RefSeq" id="WP_073339942.1">
    <property type="nucleotide sequence ID" value="NZ_FQXM01000025.1"/>
</dbReference>
<dbReference type="InterPro" id="IPR025736">
    <property type="entry name" value="PucR_C-HTH_dom"/>
</dbReference>
<dbReference type="SUPFAM" id="SSF46689">
    <property type="entry name" value="Homeodomain-like"/>
    <property type="match status" value="1"/>
</dbReference>
<keyword evidence="3" id="KW-1185">Reference proteome</keyword>
<accession>A0A1M5X8N0</accession>
<dbReference type="EMBL" id="FQXM01000025">
    <property type="protein sequence ID" value="SHH96126.1"/>
    <property type="molecule type" value="Genomic_DNA"/>
</dbReference>
<dbReference type="Gene3D" id="1.10.10.2840">
    <property type="entry name" value="PucR C-terminal helix-turn-helix domain"/>
    <property type="match status" value="1"/>
</dbReference>
<evidence type="ECO:0000259" key="1">
    <source>
        <dbReference type="Pfam" id="PF13556"/>
    </source>
</evidence>